<protein>
    <recommendedName>
        <fullName evidence="2 7">Glutamate racemase</fullName>
        <ecNumber evidence="2 7">5.1.1.3</ecNumber>
    </recommendedName>
</protein>
<dbReference type="GO" id="GO:0008360">
    <property type="term" value="P:regulation of cell shape"/>
    <property type="evidence" value="ECO:0007669"/>
    <property type="project" value="UniProtKB-KW"/>
</dbReference>
<dbReference type="GO" id="GO:0008881">
    <property type="term" value="F:glutamate racemase activity"/>
    <property type="evidence" value="ECO:0007669"/>
    <property type="project" value="UniProtKB-UniRule"/>
</dbReference>
<dbReference type="PANTHER" id="PTHR21198">
    <property type="entry name" value="GLUTAMATE RACEMASE"/>
    <property type="match status" value="1"/>
</dbReference>
<evidence type="ECO:0000256" key="2">
    <source>
        <dbReference type="ARBA" id="ARBA00013090"/>
    </source>
</evidence>
<evidence type="ECO:0000256" key="4">
    <source>
        <dbReference type="ARBA" id="ARBA00022984"/>
    </source>
</evidence>
<comment type="pathway">
    <text evidence="7">Cell wall biogenesis; peptidoglycan biosynthesis.</text>
</comment>
<dbReference type="AlphaFoldDB" id="A0A1F5WR51"/>
<dbReference type="NCBIfam" id="TIGR00067">
    <property type="entry name" value="glut_race"/>
    <property type="match status" value="1"/>
</dbReference>
<keyword evidence="3 7" id="KW-0133">Cell shape</keyword>
<dbReference type="UniPathway" id="UPA00219"/>
<evidence type="ECO:0000256" key="1">
    <source>
        <dbReference type="ARBA" id="ARBA00001602"/>
    </source>
</evidence>
<comment type="caution">
    <text evidence="8">The sequence shown here is derived from an EMBL/GenBank/DDBJ whole genome shotgun (WGS) entry which is preliminary data.</text>
</comment>
<dbReference type="Pfam" id="PF01177">
    <property type="entry name" value="Asp_Glu_race"/>
    <property type="match status" value="1"/>
</dbReference>
<keyword evidence="4 7" id="KW-0573">Peptidoglycan synthesis</keyword>
<evidence type="ECO:0000256" key="5">
    <source>
        <dbReference type="ARBA" id="ARBA00023235"/>
    </source>
</evidence>
<dbReference type="GO" id="GO:0009252">
    <property type="term" value="P:peptidoglycan biosynthetic process"/>
    <property type="evidence" value="ECO:0007669"/>
    <property type="project" value="UniProtKB-UniRule"/>
</dbReference>
<dbReference type="EC" id="5.1.1.3" evidence="2 7"/>
<dbReference type="InterPro" id="IPR033134">
    <property type="entry name" value="Asp/Glu_racemase_AS_2"/>
</dbReference>
<dbReference type="SUPFAM" id="SSF53681">
    <property type="entry name" value="Aspartate/glutamate racemase"/>
    <property type="match status" value="2"/>
</dbReference>
<comment type="function">
    <text evidence="7">Provides the (R)-glutamate required for cell wall biosynthesis.</text>
</comment>
<dbReference type="InterPro" id="IPR015942">
    <property type="entry name" value="Asp/Glu/hydantoin_racemase"/>
</dbReference>
<evidence type="ECO:0000256" key="3">
    <source>
        <dbReference type="ARBA" id="ARBA00022960"/>
    </source>
</evidence>
<dbReference type="PANTHER" id="PTHR21198:SF2">
    <property type="entry name" value="GLUTAMATE RACEMASE"/>
    <property type="match status" value="1"/>
</dbReference>
<dbReference type="InterPro" id="IPR001920">
    <property type="entry name" value="Asp/Glu_race"/>
</dbReference>
<sequence length="260" mass="29247">MIGVFDSGYGGLTVFKPLAEKFPKYDFIYFGDNARTPYGSREPQEIYEFTRQAVDWLFKNGCELIILACNTASSQALRKIQHALPDKKVLGVLIPIAKKVATLEGTIGILATQATVESGAYLRELKKYGHPMSKIFQVAAPKLVPLIEAGMIYHSAMKEALRRYLDPFKKQNIKNIILGCTHYPLIKNIIQSEMPDAQIFDSPSVIPVSLENYLSRHLEIKKRIGSNGLRRYITTGDPEKFSKFAKDLLNIKIAPEKIIL</sequence>
<evidence type="ECO:0000313" key="9">
    <source>
        <dbReference type="Proteomes" id="UP000177723"/>
    </source>
</evidence>
<dbReference type="GO" id="GO:0071555">
    <property type="term" value="P:cell wall organization"/>
    <property type="evidence" value="ECO:0007669"/>
    <property type="project" value="UniProtKB-KW"/>
</dbReference>
<keyword evidence="5 7" id="KW-0413">Isomerase</keyword>
<gene>
    <name evidence="7" type="primary">murI</name>
    <name evidence="8" type="ORF">A3F23_02765</name>
</gene>
<dbReference type="Gene3D" id="3.40.50.1860">
    <property type="match status" value="2"/>
</dbReference>
<dbReference type="Proteomes" id="UP000177723">
    <property type="component" value="Unassembled WGS sequence"/>
</dbReference>
<dbReference type="HAMAP" id="MF_00258">
    <property type="entry name" value="Glu_racemase"/>
    <property type="match status" value="1"/>
</dbReference>
<comment type="similarity">
    <text evidence="7">Belongs to the aspartate/glutamate racemases family.</text>
</comment>
<dbReference type="InterPro" id="IPR018187">
    <property type="entry name" value="Asp/Glu_racemase_AS_1"/>
</dbReference>
<evidence type="ECO:0000313" key="8">
    <source>
        <dbReference type="EMBL" id="OGF78100.1"/>
    </source>
</evidence>
<evidence type="ECO:0000256" key="7">
    <source>
        <dbReference type="HAMAP-Rule" id="MF_00258"/>
    </source>
</evidence>
<feature type="binding site" evidence="7">
    <location>
        <begin position="181"/>
        <end position="182"/>
    </location>
    <ligand>
        <name>substrate</name>
    </ligand>
</feature>
<dbReference type="PROSITE" id="PS00924">
    <property type="entry name" value="ASP_GLU_RACEMASE_2"/>
    <property type="match status" value="1"/>
</dbReference>
<feature type="active site" description="Proton donor/acceptor" evidence="7">
    <location>
        <position position="69"/>
    </location>
</feature>
<keyword evidence="6 7" id="KW-0961">Cell wall biogenesis/degradation</keyword>
<feature type="active site" description="Proton donor/acceptor" evidence="7">
    <location>
        <position position="180"/>
    </location>
</feature>
<dbReference type="InterPro" id="IPR004391">
    <property type="entry name" value="Glu_race"/>
</dbReference>
<evidence type="ECO:0000256" key="6">
    <source>
        <dbReference type="ARBA" id="ARBA00023316"/>
    </source>
</evidence>
<reference evidence="8 9" key="1">
    <citation type="journal article" date="2016" name="Nat. Commun.">
        <title>Thousands of microbial genomes shed light on interconnected biogeochemical processes in an aquifer system.</title>
        <authorList>
            <person name="Anantharaman K."/>
            <person name="Brown C.T."/>
            <person name="Hug L.A."/>
            <person name="Sharon I."/>
            <person name="Castelle C.J."/>
            <person name="Probst A.J."/>
            <person name="Thomas B.C."/>
            <person name="Singh A."/>
            <person name="Wilkins M.J."/>
            <person name="Karaoz U."/>
            <person name="Brodie E.L."/>
            <person name="Williams K.H."/>
            <person name="Hubbard S.S."/>
            <person name="Banfield J.F."/>
        </authorList>
    </citation>
    <scope>NUCLEOTIDE SEQUENCE [LARGE SCALE GENOMIC DNA]</scope>
</reference>
<feature type="binding site" evidence="7">
    <location>
        <begin position="6"/>
        <end position="7"/>
    </location>
    <ligand>
        <name>substrate</name>
    </ligand>
</feature>
<name>A0A1F5WR51_9BACT</name>
<comment type="catalytic activity">
    <reaction evidence="1 7">
        <text>L-glutamate = D-glutamate</text>
        <dbReference type="Rhea" id="RHEA:12813"/>
        <dbReference type="ChEBI" id="CHEBI:29985"/>
        <dbReference type="ChEBI" id="CHEBI:29986"/>
        <dbReference type="EC" id="5.1.1.3"/>
    </reaction>
</comment>
<dbReference type="PROSITE" id="PS00923">
    <property type="entry name" value="ASP_GLU_RACEMASE_1"/>
    <property type="match status" value="1"/>
</dbReference>
<dbReference type="EMBL" id="MFHT01000004">
    <property type="protein sequence ID" value="OGF78100.1"/>
    <property type="molecule type" value="Genomic_DNA"/>
</dbReference>
<feature type="binding site" evidence="7">
    <location>
        <begin position="70"/>
        <end position="71"/>
    </location>
    <ligand>
        <name>substrate</name>
    </ligand>
</feature>
<proteinExistence type="inferred from homology"/>
<accession>A0A1F5WR51</accession>
<organism evidence="8 9">
    <name type="scientific">Candidatus Giovannonibacteria bacterium RIFCSPHIGHO2_12_FULL_43_15</name>
    <dbReference type="NCBI Taxonomy" id="1798341"/>
    <lineage>
        <taxon>Bacteria</taxon>
        <taxon>Candidatus Giovannoniibacteriota</taxon>
    </lineage>
</organism>
<feature type="binding site" evidence="7">
    <location>
        <begin position="38"/>
        <end position="39"/>
    </location>
    <ligand>
        <name>substrate</name>
    </ligand>
</feature>